<dbReference type="InterPro" id="IPR000421">
    <property type="entry name" value="FA58C"/>
</dbReference>
<organism evidence="9 10">
    <name type="scientific">Stegodyphus mimosarum</name>
    <name type="common">African social velvet spider</name>
    <dbReference type="NCBI Taxonomy" id="407821"/>
    <lineage>
        <taxon>Eukaryota</taxon>
        <taxon>Metazoa</taxon>
        <taxon>Ecdysozoa</taxon>
        <taxon>Arthropoda</taxon>
        <taxon>Chelicerata</taxon>
        <taxon>Arachnida</taxon>
        <taxon>Araneae</taxon>
        <taxon>Araneomorphae</taxon>
        <taxon>Entelegynae</taxon>
        <taxon>Eresoidea</taxon>
        <taxon>Eresidae</taxon>
        <taxon>Stegodyphus</taxon>
    </lineage>
</organism>
<gene>
    <name evidence="9" type="ORF">X975_15847</name>
</gene>
<feature type="domain" description="F5/8 type C" evidence="8">
    <location>
        <begin position="28"/>
        <end position="183"/>
    </location>
</feature>
<dbReference type="GO" id="GO:0038023">
    <property type="term" value="F:signaling receptor activity"/>
    <property type="evidence" value="ECO:0007669"/>
    <property type="project" value="TreeGrafter"/>
</dbReference>
<dbReference type="STRING" id="407821.A0A087SVX0"/>
<dbReference type="InterPro" id="IPR036116">
    <property type="entry name" value="FN3_sf"/>
</dbReference>
<evidence type="ECO:0000256" key="5">
    <source>
        <dbReference type="ARBA" id="ARBA00023136"/>
    </source>
</evidence>
<dbReference type="EMBL" id="KK112192">
    <property type="protein sequence ID" value="KFM57009.1"/>
    <property type="molecule type" value="Genomic_DNA"/>
</dbReference>
<feature type="signal peptide" evidence="7">
    <location>
        <begin position="1"/>
        <end position="19"/>
    </location>
</feature>
<keyword evidence="4" id="KW-0130">Cell adhesion</keyword>
<evidence type="ECO:0000256" key="6">
    <source>
        <dbReference type="ARBA" id="ARBA00023157"/>
    </source>
</evidence>
<dbReference type="Proteomes" id="UP000054359">
    <property type="component" value="Unassembled WGS sequence"/>
</dbReference>
<feature type="non-terminal residue" evidence="9">
    <location>
        <position position="517"/>
    </location>
</feature>
<feature type="chain" id="PRO_5001829109" evidence="7">
    <location>
        <begin position="20"/>
        <end position="517"/>
    </location>
</feature>
<dbReference type="SMART" id="SM00231">
    <property type="entry name" value="FA58C"/>
    <property type="match status" value="1"/>
</dbReference>
<protein>
    <submittedName>
        <fullName evidence="9">Neuropilin-2</fullName>
    </submittedName>
</protein>
<keyword evidence="10" id="KW-1185">Reference proteome</keyword>
<evidence type="ECO:0000256" key="2">
    <source>
        <dbReference type="ARBA" id="ARBA00004613"/>
    </source>
</evidence>
<dbReference type="CDD" id="cd00037">
    <property type="entry name" value="CLECT"/>
    <property type="match status" value="1"/>
</dbReference>
<sequence>MDVWKWMLLLFLDALRSSAQDDGRKGTCNSELGLSSGEIEDSMFTSEVTEDSTPSAGRLRNAEGAWCFNNDSISSQTAILTVNLGQQTFVTGFASQGPPEGLRPKNYNHVIGFSASYSLNGEQWNEFNAGNLFFDNADKNATRDVINYHVSSSIELTQYVKINVTMLISGSTDICLRFEFYGCGTDIQPETNIKAMTTSKGQIEVSWKEPTADTSLEEGVLSTGILKPNGYLVFYRPVESQSSLSSLNNQPEDLQSFLSTTTTDRTLSLEDVRLGATYLILLRCIVKDFKLDCGWTNIEAYPPCPEGWTGGNEYHCFLYITPVTTYSEARDTCAKQDTDQELGKLGTVVDDDEKDFLTSRILPDDVRQLWFVKKGCDEQELGKYIRPEEECCRLLNILDDGSIQETSCGTDDSPSSAVCLWDHKGEGARIRVSAVESSEDGIKASIKWRYEGKGWKTDELQAKLWTQEGREDILTYSTLKNVFEITELKPGVTYSLLLRPAPNIRTEEFTYKFVISK</sequence>
<evidence type="ECO:0000256" key="7">
    <source>
        <dbReference type="SAM" id="SignalP"/>
    </source>
</evidence>
<keyword evidence="5" id="KW-0472">Membrane</keyword>
<keyword evidence="6" id="KW-1015">Disulfide bond</keyword>
<dbReference type="GO" id="GO:0005886">
    <property type="term" value="C:plasma membrane"/>
    <property type="evidence" value="ECO:0007669"/>
    <property type="project" value="TreeGrafter"/>
</dbReference>
<dbReference type="SUPFAM" id="SSF49785">
    <property type="entry name" value="Galactose-binding domain-like"/>
    <property type="match status" value="1"/>
</dbReference>
<keyword evidence="3" id="KW-0964">Secreted</keyword>
<dbReference type="InterPro" id="IPR016186">
    <property type="entry name" value="C-type_lectin-like/link_sf"/>
</dbReference>
<dbReference type="InterPro" id="IPR016187">
    <property type="entry name" value="CTDL_fold"/>
</dbReference>
<dbReference type="InterPro" id="IPR050633">
    <property type="entry name" value="Neuropilin_MCO_CoagFactor"/>
</dbReference>
<evidence type="ECO:0000256" key="4">
    <source>
        <dbReference type="ARBA" id="ARBA00022889"/>
    </source>
</evidence>
<dbReference type="SUPFAM" id="SSF49265">
    <property type="entry name" value="Fibronectin type III"/>
    <property type="match status" value="1"/>
</dbReference>
<proteinExistence type="predicted"/>
<evidence type="ECO:0000313" key="10">
    <source>
        <dbReference type="Proteomes" id="UP000054359"/>
    </source>
</evidence>
<dbReference type="GO" id="GO:0012505">
    <property type="term" value="C:endomembrane system"/>
    <property type="evidence" value="ECO:0007669"/>
    <property type="project" value="UniProtKB-SubCell"/>
</dbReference>
<keyword evidence="7" id="KW-0732">Signal</keyword>
<dbReference type="PANTHER" id="PTHR46806:SF5">
    <property type="entry name" value="F5_8 TYPE C DOMAIN-CONTAINING PROTEIN"/>
    <property type="match status" value="1"/>
</dbReference>
<dbReference type="GO" id="GO:0007155">
    <property type="term" value="P:cell adhesion"/>
    <property type="evidence" value="ECO:0007669"/>
    <property type="project" value="UniProtKB-KW"/>
</dbReference>
<dbReference type="OMA" id="AEGAWCF"/>
<comment type="subcellular location">
    <subcellularLocation>
        <location evidence="1">Endomembrane system</location>
        <topology evidence="1">Peripheral membrane protein</topology>
    </subcellularLocation>
    <subcellularLocation>
        <location evidence="2">Secreted</location>
    </subcellularLocation>
</comment>
<reference evidence="9 10" key="1">
    <citation type="submission" date="2013-11" db="EMBL/GenBank/DDBJ databases">
        <title>Genome sequencing of Stegodyphus mimosarum.</title>
        <authorList>
            <person name="Bechsgaard J."/>
        </authorList>
    </citation>
    <scope>NUCLEOTIDE SEQUENCE [LARGE SCALE GENOMIC DNA]</scope>
</reference>
<dbReference type="SUPFAM" id="SSF56436">
    <property type="entry name" value="C-type lectin-like"/>
    <property type="match status" value="1"/>
</dbReference>
<evidence type="ECO:0000256" key="1">
    <source>
        <dbReference type="ARBA" id="ARBA00004184"/>
    </source>
</evidence>
<dbReference type="Gene3D" id="2.60.120.260">
    <property type="entry name" value="Galactose-binding domain-like"/>
    <property type="match status" value="1"/>
</dbReference>
<accession>A0A087SVX0</accession>
<dbReference type="AlphaFoldDB" id="A0A087SVX0"/>
<name>A0A087SVX0_STEMI</name>
<evidence type="ECO:0000259" key="8">
    <source>
        <dbReference type="PROSITE" id="PS50022"/>
    </source>
</evidence>
<dbReference type="PROSITE" id="PS50022">
    <property type="entry name" value="FA58C_3"/>
    <property type="match status" value="1"/>
</dbReference>
<dbReference type="PANTHER" id="PTHR46806">
    <property type="entry name" value="F5/8 TYPE C DOMAIN-CONTAINING PROTEIN"/>
    <property type="match status" value="1"/>
</dbReference>
<dbReference type="OrthoDB" id="2142683at2759"/>
<dbReference type="GO" id="GO:0005576">
    <property type="term" value="C:extracellular region"/>
    <property type="evidence" value="ECO:0007669"/>
    <property type="project" value="UniProtKB-SubCell"/>
</dbReference>
<evidence type="ECO:0000313" key="9">
    <source>
        <dbReference type="EMBL" id="KFM57009.1"/>
    </source>
</evidence>
<dbReference type="Gene3D" id="3.10.100.10">
    <property type="entry name" value="Mannose-Binding Protein A, subunit A"/>
    <property type="match status" value="1"/>
</dbReference>
<evidence type="ECO:0000256" key="3">
    <source>
        <dbReference type="ARBA" id="ARBA00022525"/>
    </source>
</evidence>
<dbReference type="Pfam" id="PF00754">
    <property type="entry name" value="F5_F8_type_C"/>
    <property type="match status" value="1"/>
</dbReference>
<dbReference type="InterPro" id="IPR008979">
    <property type="entry name" value="Galactose-bd-like_sf"/>
</dbReference>